<dbReference type="Gene3D" id="3.10.580.10">
    <property type="entry name" value="CBS-domain"/>
    <property type="match status" value="1"/>
</dbReference>
<gene>
    <name evidence="3" type="ORF">DCCM_2635</name>
</gene>
<accession>A0A2L2XCU1</accession>
<reference evidence="4" key="1">
    <citation type="submission" date="2018-02" db="EMBL/GenBank/DDBJ databases">
        <title>Genome sequence of Desulfocucumis palustris strain NAW-5.</title>
        <authorList>
            <person name="Watanabe M."/>
            <person name="Kojima H."/>
            <person name="Fukui M."/>
        </authorList>
    </citation>
    <scope>NUCLEOTIDE SEQUENCE [LARGE SCALE GENOMIC DNA]</scope>
    <source>
        <strain evidence="4">NAW-5</strain>
    </source>
</reference>
<evidence type="ECO:0000313" key="3">
    <source>
        <dbReference type="EMBL" id="GBF33533.1"/>
    </source>
</evidence>
<feature type="domain" description="CBS" evidence="2">
    <location>
        <begin position="11"/>
        <end position="73"/>
    </location>
</feature>
<keyword evidence="4" id="KW-1185">Reference proteome</keyword>
<dbReference type="RefSeq" id="WP_104371916.1">
    <property type="nucleotide sequence ID" value="NZ_BFAV01000104.1"/>
</dbReference>
<organism evidence="3 4">
    <name type="scientific">Desulfocucumis palustris</name>
    <dbReference type="NCBI Taxonomy" id="1898651"/>
    <lineage>
        <taxon>Bacteria</taxon>
        <taxon>Bacillati</taxon>
        <taxon>Bacillota</taxon>
        <taxon>Clostridia</taxon>
        <taxon>Eubacteriales</taxon>
        <taxon>Desulfocucumaceae</taxon>
        <taxon>Desulfocucumis</taxon>
    </lineage>
</organism>
<proteinExistence type="predicted"/>
<feature type="domain" description="CBS" evidence="2">
    <location>
        <begin position="106"/>
        <end position="164"/>
    </location>
</feature>
<protein>
    <recommendedName>
        <fullName evidence="2">CBS domain-containing protein</fullName>
    </recommendedName>
</protein>
<dbReference type="InterPro" id="IPR046342">
    <property type="entry name" value="CBS_dom_sf"/>
</dbReference>
<dbReference type="SUPFAM" id="SSF54631">
    <property type="entry name" value="CBS-domain pair"/>
    <property type="match status" value="1"/>
</dbReference>
<sequence length="193" mass="20915">MAGGKTVKNFMVSFADYPCINQNESLERAVNILCALAGEKGYRWLTALDDEGNISGFLTLRMVLESISNINSKPGKWLGFLGGACHGPSGGAGLEHIKNAPVKKYMRPLTQISVRETDSPVQAAEIIINCRISILPVRDKRNKIVGIVRPVDILPFINDLFNDAPVNPPPGTKEESFLGRLAWPTPGCSPVTA</sequence>
<keyword evidence="1" id="KW-0129">CBS domain</keyword>
<dbReference type="CDD" id="cd02205">
    <property type="entry name" value="CBS_pair_SF"/>
    <property type="match status" value="1"/>
</dbReference>
<dbReference type="Proteomes" id="UP000239549">
    <property type="component" value="Unassembled WGS sequence"/>
</dbReference>
<evidence type="ECO:0000313" key="4">
    <source>
        <dbReference type="Proteomes" id="UP000239549"/>
    </source>
</evidence>
<dbReference type="AlphaFoldDB" id="A0A2L2XCU1"/>
<dbReference type="EMBL" id="BFAV01000104">
    <property type="protein sequence ID" value="GBF33533.1"/>
    <property type="molecule type" value="Genomic_DNA"/>
</dbReference>
<dbReference type="PROSITE" id="PS51371">
    <property type="entry name" value="CBS"/>
    <property type="match status" value="2"/>
</dbReference>
<dbReference type="Pfam" id="PF00571">
    <property type="entry name" value="CBS"/>
    <property type="match status" value="1"/>
</dbReference>
<name>A0A2L2XCU1_9FIRM</name>
<evidence type="ECO:0000256" key="1">
    <source>
        <dbReference type="PROSITE-ProRule" id="PRU00703"/>
    </source>
</evidence>
<dbReference type="OrthoDB" id="1787337at2"/>
<evidence type="ECO:0000259" key="2">
    <source>
        <dbReference type="PROSITE" id="PS51371"/>
    </source>
</evidence>
<dbReference type="InterPro" id="IPR000644">
    <property type="entry name" value="CBS_dom"/>
</dbReference>
<comment type="caution">
    <text evidence="3">The sequence shown here is derived from an EMBL/GenBank/DDBJ whole genome shotgun (WGS) entry which is preliminary data.</text>
</comment>